<evidence type="ECO:0000256" key="2">
    <source>
        <dbReference type="ARBA" id="ARBA00022481"/>
    </source>
</evidence>
<proteinExistence type="predicted"/>
<dbReference type="InterPro" id="IPR045584">
    <property type="entry name" value="Pilin-like"/>
</dbReference>
<keyword evidence="6" id="KW-1185">Reference proteome</keyword>
<dbReference type="InterPro" id="IPR000983">
    <property type="entry name" value="Bac_GSPG_pilin"/>
</dbReference>
<dbReference type="NCBIfam" id="TIGR02532">
    <property type="entry name" value="IV_pilin_GFxxxE"/>
    <property type="match status" value="1"/>
</dbReference>
<sequence>MFKQMNKRLNNQKGLTLIELLAVVVILAIVAAIAVPAIGNIIEDSRIKGMKADIANVINAANLYKVENGNLSASITVADLKTAGYLESSGSVNETTAVLDHDVTVGSKTKNVIALDGEAEVNKKKYDLDNVYLDILKVDSPDLKDTGIKKNDTPTGGGDS</sequence>
<accession>A0A494Z698</accession>
<dbReference type="GO" id="GO:0015628">
    <property type="term" value="P:protein secretion by the type II secretion system"/>
    <property type="evidence" value="ECO:0007669"/>
    <property type="project" value="InterPro"/>
</dbReference>
<evidence type="ECO:0000313" key="6">
    <source>
        <dbReference type="Proteomes" id="UP000272238"/>
    </source>
</evidence>
<keyword evidence="3" id="KW-0178">Competence</keyword>
<keyword evidence="4" id="KW-1133">Transmembrane helix</keyword>
<dbReference type="RefSeq" id="WP_121214012.1">
    <property type="nucleotide sequence ID" value="NZ_RBZN01000011.1"/>
</dbReference>
<evidence type="ECO:0000256" key="1">
    <source>
        <dbReference type="ARBA" id="ARBA00004241"/>
    </source>
</evidence>
<evidence type="ECO:0000256" key="4">
    <source>
        <dbReference type="SAM" id="Phobius"/>
    </source>
</evidence>
<feature type="transmembrane region" description="Helical" evidence="4">
    <location>
        <begin position="20"/>
        <end position="42"/>
    </location>
</feature>
<dbReference type="PRINTS" id="PR00813">
    <property type="entry name" value="BCTERIALGSPG"/>
</dbReference>
<dbReference type="PROSITE" id="PS00409">
    <property type="entry name" value="PROKAR_NTER_METHYL"/>
    <property type="match status" value="1"/>
</dbReference>
<dbReference type="Gene3D" id="3.30.700.10">
    <property type="entry name" value="Glycoprotein, Type 4 Pilin"/>
    <property type="match status" value="1"/>
</dbReference>
<keyword evidence="4" id="KW-0812">Transmembrane</keyword>
<dbReference type="Proteomes" id="UP000272238">
    <property type="component" value="Unassembled WGS sequence"/>
</dbReference>
<gene>
    <name evidence="5" type="ORF">D8M03_06540</name>
</gene>
<dbReference type="InterPro" id="IPR012902">
    <property type="entry name" value="N_methyl_site"/>
</dbReference>
<comment type="subcellular location">
    <subcellularLocation>
        <location evidence="1">Cell surface</location>
    </subcellularLocation>
</comment>
<dbReference type="GO" id="GO:0015627">
    <property type="term" value="C:type II protein secretion system complex"/>
    <property type="evidence" value="ECO:0007669"/>
    <property type="project" value="InterPro"/>
</dbReference>
<evidence type="ECO:0000313" key="5">
    <source>
        <dbReference type="EMBL" id="RKQ18071.1"/>
    </source>
</evidence>
<dbReference type="GO" id="GO:0030420">
    <property type="term" value="P:establishment of competence for transformation"/>
    <property type="evidence" value="ECO:0007669"/>
    <property type="project" value="UniProtKB-KW"/>
</dbReference>
<dbReference type="OrthoDB" id="2428428at2"/>
<dbReference type="AlphaFoldDB" id="A0A494Z698"/>
<reference evidence="5 6" key="1">
    <citation type="journal article" date="2016" name="Antonie Van Leeuwenhoek">
        <title>Lysinibacillus endophyticus sp. nov., an indole-3-acetic acid producing endophytic bacterium isolated from corn root (Zea mays cv. Xinken-5).</title>
        <authorList>
            <person name="Yu J."/>
            <person name="Guan X."/>
            <person name="Liu C."/>
            <person name="Xiang W."/>
            <person name="Yu Z."/>
            <person name="Liu X."/>
            <person name="Wang G."/>
        </authorList>
    </citation>
    <scope>NUCLEOTIDE SEQUENCE [LARGE SCALE GENOMIC DNA]</scope>
    <source>
        <strain evidence="5 6">DSM 100506</strain>
    </source>
</reference>
<evidence type="ECO:0000256" key="3">
    <source>
        <dbReference type="ARBA" id="ARBA00023287"/>
    </source>
</evidence>
<dbReference type="SUPFAM" id="SSF54523">
    <property type="entry name" value="Pili subunits"/>
    <property type="match status" value="1"/>
</dbReference>
<keyword evidence="2" id="KW-0488">Methylation</keyword>
<dbReference type="Pfam" id="PF07963">
    <property type="entry name" value="N_methyl"/>
    <property type="match status" value="1"/>
</dbReference>
<keyword evidence="4" id="KW-0472">Membrane</keyword>
<dbReference type="GO" id="GO:0009986">
    <property type="term" value="C:cell surface"/>
    <property type="evidence" value="ECO:0007669"/>
    <property type="project" value="UniProtKB-SubCell"/>
</dbReference>
<organism evidence="5 6">
    <name type="scientific">Ureibacillus endophyticus</name>
    <dbReference type="NCBI Taxonomy" id="1978490"/>
    <lineage>
        <taxon>Bacteria</taxon>
        <taxon>Bacillati</taxon>
        <taxon>Bacillota</taxon>
        <taxon>Bacilli</taxon>
        <taxon>Bacillales</taxon>
        <taxon>Caryophanaceae</taxon>
        <taxon>Ureibacillus</taxon>
    </lineage>
</organism>
<protein>
    <submittedName>
        <fullName evidence="5">Prepilin-type N-terminal cleavage/methylation domain-containing protein</fullName>
    </submittedName>
</protein>
<name>A0A494Z698_9BACL</name>
<dbReference type="EMBL" id="RBZN01000011">
    <property type="protein sequence ID" value="RKQ18071.1"/>
    <property type="molecule type" value="Genomic_DNA"/>
</dbReference>
<comment type="caution">
    <text evidence="5">The sequence shown here is derived from an EMBL/GenBank/DDBJ whole genome shotgun (WGS) entry which is preliminary data.</text>
</comment>